<evidence type="ECO:0000313" key="2">
    <source>
        <dbReference type="Proteomes" id="UP001239111"/>
    </source>
</evidence>
<keyword evidence="2" id="KW-1185">Reference proteome</keyword>
<organism evidence="1 2">
    <name type="scientific">Eretmocerus hayati</name>
    <dbReference type="NCBI Taxonomy" id="131215"/>
    <lineage>
        <taxon>Eukaryota</taxon>
        <taxon>Metazoa</taxon>
        <taxon>Ecdysozoa</taxon>
        <taxon>Arthropoda</taxon>
        <taxon>Hexapoda</taxon>
        <taxon>Insecta</taxon>
        <taxon>Pterygota</taxon>
        <taxon>Neoptera</taxon>
        <taxon>Endopterygota</taxon>
        <taxon>Hymenoptera</taxon>
        <taxon>Apocrita</taxon>
        <taxon>Proctotrupomorpha</taxon>
        <taxon>Chalcidoidea</taxon>
        <taxon>Aphelinidae</taxon>
        <taxon>Aphelininae</taxon>
        <taxon>Eretmocerus</taxon>
    </lineage>
</organism>
<accession>A0ACC2PDI3</accession>
<gene>
    <name evidence="1" type="ORF">QAD02_016289</name>
</gene>
<sequence length="101" mass="11742">MFSVTLRKQPVSDNKTSSVESIICRYMCLPHNPVLHLWIVLNSFSLKVMEFRRQPMCMWVSLGSVAQALKYSSLKVTGSGLNEMKRTNANKTFLYYTRRLY</sequence>
<name>A0ACC2PDI3_9HYME</name>
<comment type="caution">
    <text evidence="1">The sequence shown here is derived from an EMBL/GenBank/DDBJ whole genome shotgun (WGS) entry which is preliminary data.</text>
</comment>
<dbReference type="Proteomes" id="UP001239111">
    <property type="component" value="Chromosome 2"/>
</dbReference>
<dbReference type="EMBL" id="CM056742">
    <property type="protein sequence ID" value="KAJ8680502.1"/>
    <property type="molecule type" value="Genomic_DNA"/>
</dbReference>
<reference evidence="1" key="1">
    <citation type="submission" date="2023-04" db="EMBL/GenBank/DDBJ databases">
        <title>A chromosome-level genome assembly of the parasitoid wasp Eretmocerus hayati.</title>
        <authorList>
            <person name="Zhong Y."/>
            <person name="Liu S."/>
            <person name="Liu Y."/>
        </authorList>
    </citation>
    <scope>NUCLEOTIDE SEQUENCE</scope>
    <source>
        <strain evidence="1">ZJU_SS_LIU_2023</strain>
    </source>
</reference>
<proteinExistence type="predicted"/>
<evidence type="ECO:0000313" key="1">
    <source>
        <dbReference type="EMBL" id="KAJ8680502.1"/>
    </source>
</evidence>
<protein>
    <submittedName>
        <fullName evidence="1">Uncharacterized protein</fullName>
    </submittedName>
</protein>